<proteinExistence type="predicted"/>
<dbReference type="InterPro" id="IPR013097">
    <property type="entry name" value="Dabb"/>
</dbReference>
<dbReference type="KEGG" id="mmed:Mame_03380"/>
<dbReference type="SUPFAM" id="SSF54909">
    <property type="entry name" value="Dimeric alpha+beta barrel"/>
    <property type="match status" value="1"/>
</dbReference>
<dbReference type="Gene3D" id="3.30.70.100">
    <property type="match status" value="1"/>
</dbReference>
<dbReference type="PROSITE" id="PS51502">
    <property type="entry name" value="S_R_A_B_BARREL"/>
    <property type="match status" value="1"/>
</dbReference>
<organism evidence="3 4">
    <name type="scientific">Martelella mediterranea DSM 17316</name>
    <dbReference type="NCBI Taxonomy" id="1122214"/>
    <lineage>
        <taxon>Bacteria</taxon>
        <taxon>Pseudomonadati</taxon>
        <taxon>Pseudomonadota</taxon>
        <taxon>Alphaproteobacteria</taxon>
        <taxon>Hyphomicrobiales</taxon>
        <taxon>Aurantimonadaceae</taxon>
        <taxon>Martelella</taxon>
    </lineage>
</organism>
<dbReference type="InterPro" id="IPR011008">
    <property type="entry name" value="Dimeric_a/b-barrel"/>
</dbReference>
<dbReference type="SMART" id="SM00886">
    <property type="entry name" value="Dabb"/>
    <property type="match status" value="1"/>
</dbReference>
<dbReference type="InterPro" id="IPR044662">
    <property type="entry name" value="HS1/DABB1-like"/>
</dbReference>
<dbReference type="AlphaFoldDB" id="A0A1U9Z4P6"/>
<dbReference type="Pfam" id="PF07876">
    <property type="entry name" value="Dabb"/>
    <property type="match status" value="1"/>
</dbReference>
<dbReference type="PANTHER" id="PTHR33178">
    <property type="match status" value="1"/>
</dbReference>
<name>A0A1U9Z4P6_9HYPH</name>
<gene>
    <name evidence="3" type="ORF">Mame_03380</name>
</gene>
<feature type="domain" description="Stress-response A/B barrel" evidence="2">
    <location>
        <begin position="2"/>
        <end position="100"/>
    </location>
</feature>
<dbReference type="STRING" id="1122214.Mame_03380"/>
<protein>
    <submittedName>
        <fullName evidence="3">Stress responsive A/B Barrel Domain protein</fullName>
    </submittedName>
</protein>
<dbReference type="PANTHER" id="PTHR33178:SF10">
    <property type="entry name" value="STRESS-RESPONSE A_B BARREL DOMAIN-CONTAINING PROTEIN"/>
    <property type="match status" value="1"/>
</dbReference>
<evidence type="ECO:0000256" key="1">
    <source>
        <dbReference type="ARBA" id="ARBA00011738"/>
    </source>
</evidence>
<accession>A0A1U9Z4P6</accession>
<keyword evidence="4" id="KW-1185">Reference proteome</keyword>
<reference evidence="3 4" key="1">
    <citation type="submission" date="2017-03" db="EMBL/GenBank/DDBJ databases">
        <title>Foreign affairs: Plasmid Transfer between Roseobacters and Rhizobia.</title>
        <authorList>
            <person name="Bartling P."/>
            <person name="Bunk B."/>
            <person name="Overmann J."/>
            <person name="Brinkmann H."/>
            <person name="Petersen J."/>
        </authorList>
    </citation>
    <scope>NUCLEOTIDE SEQUENCE [LARGE SCALE GENOMIC DNA]</scope>
    <source>
        <strain evidence="3 4">MACL11</strain>
    </source>
</reference>
<evidence type="ECO:0000313" key="4">
    <source>
        <dbReference type="Proteomes" id="UP000191135"/>
    </source>
</evidence>
<evidence type="ECO:0000313" key="3">
    <source>
        <dbReference type="EMBL" id="AQZ52687.1"/>
    </source>
</evidence>
<dbReference type="OrthoDB" id="9816070at2"/>
<dbReference type="EMBL" id="CP020330">
    <property type="protein sequence ID" value="AQZ52687.1"/>
    <property type="molecule type" value="Genomic_DNA"/>
</dbReference>
<dbReference type="RefSeq" id="WP_018066513.1">
    <property type="nucleotide sequence ID" value="NZ_AQWH01000024.1"/>
</dbReference>
<comment type="subunit">
    <text evidence="1">Homodimer.</text>
</comment>
<dbReference type="eggNOG" id="COG2755">
    <property type="taxonomic scope" value="Bacteria"/>
</dbReference>
<dbReference type="Proteomes" id="UP000191135">
    <property type="component" value="Chromosome"/>
</dbReference>
<evidence type="ECO:0000259" key="2">
    <source>
        <dbReference type="PROSITE" id="PS51502"/>
    </source>
</evidence>
<sequence length="102" mass="10923">MIMHCVFIRFRQETGTEEKQALYDEIAGLKRVLPGMVDFKSGANVSPEGLDSGYGDGFVVTFEDSAARDAYLDHPDHAVVSEKLVAAAAGGISGILVFDMAV</sequence>